<evidence type="ECO:0000313" key="1">
    <source>
        <dbReference type="EMBL" id="KAJ9076884.1"/>
    </source>
</evidence>
<protein>
    <submittedName>
        <fullName evidence="1">Uncharacterized protein</fullName>
    </submittedName>
</protein>
<accession>A0ACC2TQ69</accession>
<dbReference type="Proteomes" id="UP001165960">
    <property type="component" value="Unassembled WGS sequence"/>
</dbReference>
<comment type="caution">
    <text evidence="1">The sequence shown here is derived from an EMBL/GenBank/DDBJ whole genome shotgun (WGS) entry which is preliminary data.</text>
</comment>
<dbReference type="EMBL" id="QTSX02002238">
    <property type="protein sequence ID" value="KAJ9076884.1"/>
    <property type="molecule type" value="Genomic_DNA"/>
</dbReference>
<sequence length="122" mass="13675">MDLAFETYVQELMSQDDVKGILVADETGLCLTATGIAPASASGYIAAISHHAKELSEFHHKEHEVPTTIIQQNTISLGKYLSAWRDHSLLPSIVRLLNKFIFSEDFLVQVSFLSIQNWILMK</sequence>
<keyword evidence="2" id="KW-1185">Reference proteome</keyword>
<evidence type="ECO:0000313" key="2">
    <source>
        <dbReference type="Proteomes" id="UP001165960"/>
    </source>
</evidence>
<proteinExistence type="predicted"/>
<organism evidence="1 2">
    <name type="scientific">Entomophthora muscae</name>
    <dbReference type="NCBI Taxonomy" id="34485"/>
    <lineage>
        <taxon>Eukaryota</taxon>
        <taxon>Fungi</taxon>
        <taxon>Fungi incertae sedis</taxon>
        <taxon>Zoopagomycota</taxon>
        <taxon>Entomophthoromycotina</taxon>
        <taxon>Entomophthoromycetes</taxon>
        <taxon>Entomophthorales</taxon>
        <taxon>Entomophthoraceae</taxon>
        <taxon>Entomophthora</taxon>
    </lineage>
</organism>
<gene>
    <name evidence="1" type="ORF">DSO57_1021964</name>
</gene>
<reference evidence="1" key="1">
    <citation type="submission" date="2022-04" db="EMBL/GenBank/DDBJ databases">
        <title>Genome of the entomopathogenic fungus Entomophthora muscae.</title>
        <authorList>
            <person name="Elya C."/>
            <person name="Lovett B.R."/>
            <person name="Lee E."/>
            <person name="Macias A.M."/>
            <person name="Hajek A.E."/>
            <person name="De Bivort B.L."/>
            <person name="Kasson M.T."/>
            <person name="De Fine Licht H.H."/>
            <person name="Stajich J.E."/>
        </authorList>
    </citation>
    <scope>NUCLEOTIDE SEQUENCE</scope>
    <source>
        <strain evidence="1">Berkeley</strain>
    </source>
</reference>
<name>A0ACC2TQ69_9FUNG</name>